<dbReference type="AlphaFoldDB" id="R0EZX0"/>
<keyword evidence="3" id="KW-1185">Reference proteome</keyword>
<protein>
    <submittedName>
        <fullName evidence="2">Uncharacterized protein</fullName>
    </submittedName>
</protein>
<evidence type="ECO:0000313" key="2">
    <source>
        <dbReference type="EMBL" id="EOA14501.1"/>
    </source>
</evidence>
<dbReference type="Proteomes" id="UP000029121">
    <property type="component" value="Unassembled WGS sequence"/>
</dbReference>
<evidence type="ECO:0000256" key="1">
    <source>
        <dbReference type="SAM" id="MobiDB-lite"/>
    </source>
</evidence>
<sequence length="135" mass="15471">MGAEGRTNLFGWLKVTHLKFIPPHHLQSVIRSVCNDFNLLYFYESFQDKSTVVIKSSERCISKILRVSRQEPNSCLKNSDQICSRVVKTNMCLVETIEESGITPPTLLPTQTDKPNTNNNNKLDYHSTQNNTKRK</sequence>
<reference evidence="3" key="1">
    <citation type="journal article" date="2013" name="Nat. Genet.">
        <title>The Capsella rubella genome and the genomic consequences of rapid mating system evolution.</title>
        <authorList>
            <person name="Slotte T."/>
            <person name="Hazzouri K.M."/>
            <person name="Agren J.A."/>
            <person name="Koenig D."/>
            <person name="Maumus F."/>
            <person name="Guo Y.L."/>
            <person name="Steige K."/>
            <person name="Platts A.E."/>
            <person name="Escobar J.S."/>
            <person name="Newman L.K."/>
            <person name="Wang W."/>
            <person name="Mandakova T."/>
            <person name="Vello E."/>
            <person name="Smith L.M."/>
            <person name="Henz S.R."/>
            <person name="Steffen J."/>
            <person name="Takuno S."/>
            <person name="Brandvain Y."/>
            <person name="Coop G."/>
            <person name="Andolfatto P."/>
            <person name="Hu T.T."/>
            <person name="Blanchette M."/>
            <person name="Clark R.M."/>
            <person name="Quesneville H."/>
            <person name="Nordborg M."/>
            <person name="Gaut B.S."/>
            <person name="Lysak M.A."/>
            <person name="Jenkins J."/>
            <person name="Grimwood J."/>
            <person name="Chapman J."/>
            <person name="Prochnik S."/>
            <person name="Shu S."/>
            <person name="Rokhsar D."/>
            <person name="Schmutz J."/>
            <person name="Weigel D."/>
            <person name="Wright S.I."/>
        </authorList>
    </citation>
    <scope>NUCLEOTIDE SEQUENCE [LARGE SCALE GENOMIC DNA]</scope>
    <source>
        <strain evidence="3">cv. Monte Gargano</strain>
    </source>
</reference>
<evidence type="ECO:0000313" key="3">
    <source>
        <dbReference type="Proteomes" id="UP000029121"/>
    </source>
</evidence>
<organism evidence="2 3">
    <name type="scientific">Capsella rubella</name>
    <dbReference type="NCBI Taxonomy" id="81985"/>
    <lineage>
        <taxon>Eukaryota</taxon>
        <taxon>Viridiplantae</taxon>
        <taxon>Streptophyta</taxon>
        <taxon>Embryophyta</taxon>
        <taxon>Tracheophyta</taxon>
        <taxon>Spermatophyta</taxon>
        <taxon>Magnoliopsida</taxon>
        <taxon>eudicotyledons</taxon>
        <taxon>Gunneridae</taxon>
        <taxon>Pentapetalae</taxon>
        <taxon>rosids</taxon>
        <taxon>malvids</taxon>
        <taxon>Brassicales</taxon>
        <taxon>Brassicaceae</taxon>
        <taxon>Camelineae</taxon>
        <taxon>Capsella</taxon>
    </lineage>
</organism>
<accession>R0EZX0</accession>
<feature type="compositionally biased region" description="Polar residues" evidence="1">
    <location>
        <begin position="108"/>
        <end position="135"/>
    </location>
</feature>
<feature type="region of interest" description="Disordered" evidence="1">
    <location>
        <begin position="102"/>
        <end position="135"/>
    </location>
</feature>
<proteinExistence type="predicted"/>
<name>R0EZX0_9BRAS</name>
<dbReference type="EMBL" id="KB870812">
    <property type="protein sequence ID" value="EOA14501.1"/>
    <property type="molecule type" value="Genomic_DNA"/>
</dbReference>
<gene>
    <name evidence="2" type="ORF">CARUB_v10027721mg</name>
</gene>